<feature type="domain" description="Major facilitator superfamily (MFS) profile" evidence="9">
    <location>
        <begin position="23"/>
        <end position="459"/>
    </location>
</feature>
<dbReference type="PANTHER" id="PTHR48022">
    <property type="entry name" value="PLASTIDIC GLUCOSE TRANSPORTER 4"/>
    <property type="match status" value="1"/>
</dbReference>
<keyword evidence="5 8" id="KW-1133">Transmembrane helix</keyword>
<feature type="transmembrane region" description="Helical" evidence="8">
    <location>
        <begin position="336"/>
        <end position="356"/>
    </location>
</feature>
<feature type="transmembrane region" description="Helical" evidence="8">
    <location>
        <begin position="368"/>
        <end position="393"/>
    </location>
</feature>
<evidence type="ECO:0000256" key="6">
    <source>
        <dbReference type="ARBA" id="ARBA00023136"/>
    </source>
</evidence>
<dbReference type="PROSITE" id="PS50850">
    <property type="entry name" value="MFS"/>
    <property type="match status" value="1"/>
</dbReference>
<accession>A0ABR0JIZ4</accession>
<evidence type="ECO:0000256" key="8">
    <source>
        <dbReference type="SAM" id="Phobius"/>
    </source>
</evidence>
<dbReference type="Gene3D" id="1.20.1250.20">
    <property type="entry name" value="MFS general substrate transporter like domains"/>
    <property type="match status" value="1"/>
</dbReference>
<feature type="transmembrane region" description="Helical" evidence="8">
    <location>
        <begin position="312"/>
        <end position="329"/>
    </location>
</feature>
<sequence>MSPMPWEIPSWVPENSQVASALLVLTSCVTSTTLGFDGSMMNGLNILPSYTDYFTLTTTTLALNTASVWMGSVLSVVYARVPDWIGRKWALFFGALLTIIGVIIQTGAQNIAMFVIARIIIGFGTGASSIAGPVYLAETLPVRYRAWGLGIFYDFWYVGGLIAAGVTYGTAKMDSTWAWRLPSLLQGLFSFMCIAILPFTPESPRWLVSQGRNDEALIALAKTNSNGKVDDALVLIQHREVTDTLRFEKTYESPSFFKQLTNSASTRKRVFLVSTVAVFCMLSGNNIVSYYFGTMLEQAGVTDSTTQLEINIILNAWCLVISIIGTMMSDKLGRKALAAISTALLTVFIFIVGALTKTYGNSTSHAGVYGTVASIFLFQGAYSFGWTPLTVLYPPEVLNYSIRSVGMAWYTFLVNGVGLMVTFSFPFALEAIGWKTYMINGAWDVLELVVVLVTWVETRGRTLEEIDENLDGVVHSDVPKLQTILGVPEAEREGIVNALEMSAKEVEARGTVTEVARD</sequence>
<feature type="transmembrane region" description="Helical" evidence="8">
    <location>
        <begin position="59"/>
        <end position="77"/>
    </location>
</feature>
<dbReference type="EMBL" id="JAVRRF010000006">
    <property type="protein sequence ID" value="KAK5063978.1"/>
    <property type="molecule type" value="Genomic_DNA"/>
</dbReference>
<keyword evidence="3 7" id="KW-0813">Transport</keyword>
<feature type="transmembrane region" description="Helical" evidence="8">
    <location>
        <begin position="270"/>
        <end position="292"/>
    </location>
</feature>
<dbReference type="PROSITE" id="PS00217">
    <property type="entry name" value="SUGAR_TRANSPORT_2"/>
    <property type="match status" value="1"/>
</dbReference>
<dbReference type="Proteomes" id="UP001345691">
    <property type="component" value="Unassembled WGS sequence"/>
</dbReference>
<feature type="transmembrane region" description="Helical" evidence="8">
    <location>
        <begin position="177"/>
        <end position="199"/>
    </location>
</feature>
<comment type="caution">
    <text evidence="10">The sequence shown here is derived from an EMBL/GenBank/DDBJ whole genome shotgun (WGS) entry which is preliminary data.</text>
</comment>
<reference evidence="10 11" key="1">
    <citation type="submission" date="2023-08" db="EMBL/GenBank/DDBJ databases">
        <title>Black Yeasts Isolated from many extreme environments.</title>
        <authorList>
            <person name="Coleine C."/>
            <person name="Stajich J.E."/>
            <person name="Selbmann L."/>
        </authorList>
    </citation>
    <scope>NUCLEOTIDE SEQUENCE [LARGE SCALE GENOMIC DNA]</scope>
    <source>
        <strain evidence="10 11">CCFEE 6328</strain>
    </source>
</reference>
<dbReference type="InterPro" id="IPR005829">
    <property type="entry name" value="Sugar_transporter_CS"/>
</dbReference>
<evidence type="ECO:0000313" key="10">
    <source>
        <dbReference type="EMBL" id="KAK5063978.1"/>
    </source>
</evidence>
<dbReference type="InterPro" id="IPR020846">
    <property type="entry name" value="MFS_dom"/>
</dbReference>
<organism evidence="10 11">
    <name type="scientific">Exophiala sideris</name>
    <dbReference type="NCBI Taxonomy" id="1016849"/>
    <lineage>
        <taxon>Eukaryota</taxon>
        <taxon>Fungi</taxon>
        <taxon>Dikarya</taxon>
        <taxon>Ascomycota</taxon>
        <taxon>Pezizomycotina</taxon>
        <taxon>Eurotiomycetes</taxon>
        <taxon>Chaetothyriomycetidae</taxon>
        <taxon>Chaetothyriales</taxon>
        <taxon>Herpotrichiellaceae</taxon>
        <taxon>Exophiala</taxon>
    </lineage>
</organism>
<feature type="transmembrane region" description="Helical" evidence="8">
    <location>
        <begin position="114"/>
        <end position="137"/>
    </location>
</feature>
<dbReference type="InterPro" id="IPR050360">
    <property type="entry name" value="MFS_Sugar_Transporters"/>
</dbReference>
<evidence type="ECO:0000256" key="7">
    <source>
        <dbReference type="RuleBase" id="RU003346"/>
    </source>
</evidence>
<evidence type="ECO:0000259" key="9">
    <source>
        <dbReference type="PROSITE" id="PS50850"/>
    </source>
</evidence>
<name>A0ABR0JIZ4_9EURO</name>
<proteinExistence type="inferred from homology"/>
<evidence type="ECO:0000256" key="3">
    <source>
        <dbReference type="ARBA" id="ARBA00022448"/>
    </source>
</evidence>
<evidence type="ECO:0000256" key="2">
    <source>
        <dbReference type="ARBA" id="ARBA00010992"/>
    </source>
</evidence>
<dbReference type="PANTHER" id="PTHR48022:SF31">
    <property type="entry name" value="HEXOSE TRANSPORTER"/>
    <property type="match status" value="1"/>
</dbReference>
<keyword evidence="11" id="KW-1185">Reference proteome</keyword>
<keyword evidence="6 8" id="KW-0472">Membrane</keyword>
<feature type="transmembrane region" description="Helical" evidence="8">
    <location>
        <begin position="149"/>
        <end position="171"/>
    </location>
</feature>
<gene>
    <name evidence="10" type="ORF">LTR69_003745</name>
</gene>
<dbReference type="InterPro" id="IPR003663">
    <property type="entry name" value="Sugar/inositol_transpt"/>
</dbReference>
<comment type="similarity">
    <text evidence="2 7">Belongs to the major facilitator superfamily. Sugar transporter (TC 2.A.1.1) family.</text>
</comment>
<feature type="transmembrane region" description="Helical" evidence="8">
    <location>
        <begin position="89"/>
        <end position="108"/>
    </location>
</feature>
<comment type="subcellular location">
    <subcellularLocation>
        <location evidence="1">Membrane</location>
        <topology evidence="1">Multi-pass membrane protein</topology>
    </subcellularLocation>
</comment>
<dbReference type="SUPFAM" id="SSF103473">
    <property type="entry name" value="MFS general substrate transporter"/>
    <property type="match status" value="1"/>
</dbReference>
<dbReference type="NCBIfam" id="TIGR00879">
    <property type="entry name" value="SP"/>
    <property type="match status" value="1"/>
</dbReference>
<keyword evidence="4 8" id="KW-0812">Transmembrane</keyword>
<dbReference type="PRINTS" id="PR00171">
    <property type="entry name" value="SUGRTRNSPORT"/>
</dbReference>
<feature type="transmembrane region" description="Helical" evidence="8">
    <location>
        <begin position="405"/>
        <end position="425"/>
    </location>
</feature>
<dbReference type="InterPro" id="IPR036259">
    <property type="entry name" value="MFS_trans_sf"/>
</dbReference>
<evidence type="ECO:0000256" key="1">
    <source>
        <dbReference type="ARBA" id="ARBA00004141"/>
    </source>
</evidence>
<evidence type="ECO:0000256" key="5">
    <source>
        <dbReference type="ARBA" id="ARBA00022989"/>
    </source>
</evidence>
<dbReference type="InterPro" id="IPR005828">
    <property type="entry name" value="MFS_sugar_transport-like"/>
</dbReference>
<evidence type="ECO:0000313" key="11">
    <source>
        <dbReference type="Proteomes" id="UP001345691"/>
    </source>
</evidence>
<protein>
    <recommendedName>
        <fullName evidence="9">Major facilitator superfamily (MFS) profile domain-containing protein</fullName>
    </recommendedName>
</protein>
<evidence type="ECO:0000256" key="4">
    <source>
        <dbReference type="ARBA" id="ARBA00022692"/>
    </source>
</evidence>
<dbReference type="Pfam" id="PF00083">
    <property type="entry name" value="Sugar_tr"/>
    <property type="match status" value="1"/>
</dbReference>